<dbReference type="InterPro" id="IPR005201">
    <property type="entry name" value="TIM_ENGase"/>
</dbReference>
<dbReference type="GO" id="GO:0033925">
    <property type="term" value="F:mannosyl-glycoprotein endo-beta-N-acetylglucosaminidase activity"/>
    <property type="evidence" value="ECO:0007669"/>
    <property type="project" value="UniProtKB-EC"/>
</dbReference>
<reference evidence="3 4" key="1">
    <citation type="journal article" date="2023" name="Arcadia Sci">
        <title>De novo assembly of a long-read Amblyomma americanum tick genome.</title>
        <authorList>
            <person name="Chou S."/>
            <person name="Poskanzer K.E."/>
            <person name="Rollins M."/>
            <person name="Thuy-Boun P.S."/>
        </authorList>
    </citation>
    <scope>NUCLEOTIDE SEQUENCE [LARGE SCALE GENOMIC DNA]</scope>
    <source>
        <strain evidence="3">F_SG_1</strain>
        <tissue evidence="3">Salivary glands</tissue>
    </source>
</reference>
<sequence length="511" mass="56612">MDVDSSSTSSSDSSSPPRGSPPSRLQRGAKSGLVTEPLEKLDELLDFTEAPLVAVEALREVKRGDDPQAPRTLFCHDMMGGYLEDRFIHGCAKADAYRFHHWQIINTFVYYSHHMVTIPPPGWTSAGHRHGVQVLGTFTLEGDTGLKTFNMIHGRQLEQQVGSQLARVAVLYKFDGWLINIGFQLDVRRIVNADLDRQRNGVSLPQAKNCVRPLQRLVSAIAEQTHRAVLGSLVIWYDSVIRDGQLSPQNELNANNAGFFQLCDGILLNFRWKESRLKATARYARDRKNDVYVGIDVFSRDTEYEGGYDTYKAVEAVRKHGLSAGIFAAGWVYETQGKAQFTENQYRLFGCDMPLGSLVVTYAVDESGAELFTGEVAVVLTVASVTGEKEQILLGISTAVPDEKRYAATRHQDPNAVLDTSSTNWAARKYYVRDLSDCPRATLKEVGIGFLSTQAKHCLLGQIVIERPHDERSGADISGVDANDSNEGLDDPALDVAADNDAVPPEKRMRF</sequence>
<keyword evidence="4" id="KW-1185">Reference proteome</keyword>
<evidence type="ECO:0000259" key="2">
    <source>
        <dbReference type="Pfam" id="PF03644"/>
    </source>
</evidence>
<accession>A0AAQ4D6Q5</accession>
<feature type="domain" description="Cytosolic endo-beta-N-acetylglucosaminidase TIM barrel" evidence="2">
    <location>
        <begin position="82"/>
        <end position="350"/>
    </location>
</feature>
<dbReference type="GO" id="GO:0005829">
    <property type="term" value="C:cytosol"/>
    <property type="evidence" value="ECO:0007669"/>
    <property type="project" value="UniProtKB-SubCell"/>
</dbReference>
<dbReference type="PANTHER" id="PTHR13246">
    <property type="entry name" value="ENDO BETA N-ACETYLGLUCOSAMINIDASE"/>
    <property type="match status" value="1"/>
</dbReference>
<dbReference type="PANTHER" id="PTHR13246:SF1">
    <property type="entry name" value="CYTOSOLIC ENDO-BETA-N-ACETYLGLUCOSAMINIDASE"/>
    <property type="match status" value="1"/>
</dbReference>
<feature type="region of interest" description="Disordered" evidence="1">
    <location>
        <begin position="471"/>
        <end position="511"/>
    </location>
</feature>
<evidence type="ECO:0000313" key="3">
    <source>
        <dbReference type="EMBL" id="KAK8758145.1"/>
    </source>
</evidence>
<proteinExistence type="predicted"/>
<evidence type="ECO:0000256" key="1">
    <source>
        <dbReference type="SAM" id="MobiDB-lite"/>
    </source>
</evidence>
<comment type="caution">
    <text evidence="3">The sequence shown here is derived from an EMBL/GenBank/DDBJ whole genome shotgun (WGS) entry which is preliminary data.</text>
</comment>
<evidence type="ECO:0000313" key="4">
    <source>
        <dbReference type="Proteomes" id="UP001321473"/>
    </source>
</evidence>
<dbReference type="Gene3D" id="3.20.20.80">
    <property type="entry name" value="Glycosidases"/>
    <property type="match status" value="1"/>
</dbReference>
<protein>
    <recommendedName>
        <fullName evidence="2">Cytosolic endo-beta-N-acetylglucosaminidase TIM barrel domain-containing protein</fullName>
    </recommendedName>
</protein>
<feature type="region of interest" description="Disordered" evidence="1">
    <location>
        <begin position="1"/>
        <end position="32"/>
    </location>
</feature>
<dbReference type="AlphaFoldDB" id="A0AAQ4D6Q5"/>
<dbReference type="Pfam" id="PF03644">
    <property type="entry name" value="Glyco_hydro_85"/>
    <property type="match status" value="1"/>
</dbReference>
<organism evidence="3 4">
    <name type="scientific">Amblyomma americanum</name>
    <name type="common">Lone star tick</name>
    <dbReference type="NCBI Taxonomy" id="6943"/>
    <lineage>
        <taxon>Eukaryota</taxon>
        <taxon>Metazoa</taxon>
        <taxon>Ecdysozoa</taxon>
        <taxon>Arthropoda</taxon>
        <taxon>Chelicerata</taxon>
        <taxon>Arachnida</taxon>
        <taxon>Acari</taxon>
        <taxon>Parasitiformes</taxon>
        <taxon>Ixodida</taxon>
        <taxon>Ixodoidea</taxon>
        <taxon>Ixodidae</taxon>
        <taxon>Amblyomminae</taxon>
        <taxon>Amblyomma</taxon>
    </lineage>
</organism>
<feature type="compositionally biased region" description="Low complexity" evidence="1">
    <location>
        <begin position="1"/>
        <end position="23"/>
    </location>
</feature>
<dbReference type="Proteomes" id="UP001321473">
    <property type="component" value="Unassembled WGS sequence"/>
</dbReference>
<name>A0AAQ4D6Q5_AMBAM</name>
<gene>
    <name evidence="3" type="ORF">V5799_004228</name>
</gene>
<dbReference type="InterPro" id="IPR032979">
    <property type="entry name" value="ENGase"/>
</dbReference>
<dbReference type="EMBL" id="JARKHS020034430">
    <property type="protein sequence ID" value="KAK8758145.1"/>
    <property type="molecule type" value="Genomic_DNA"/>
</dbReference>